<dbReference type="InterPro" id="IPR007219">
    <property type="entry name" value="XnlR_reg_dom"/>
</dbReference>
<feature type="compositionally biased region" description="Polar residues" evidence="7">
    <location>
        <begin position="141"/>
        <end position="152"/>
    </location>
</feature>
<dbReference type="GO" id="GO:0003677">
    <property type="term" value="F:DNA binding"/>
    <property type="evidence" value="ECO:0007669"/>
    <property type="project" value="UniProtKB-KW"/>
</dbReference>
<feature type="domain" description="Zn(2)-C6 fungal-type" evidence="8">
    <location>
        <begin position="49"/>
        <end position="78"/>
    </location>
</feature>
<feature type="compositionally biased region" description="Low complexity" evidence="7">
    <location>
        <begin position="118"/>
        <end position="140"/>
    </location>
</feature>
<dbReference type="SUPFAM" id="SSF57701">
    <property type="entry name" value="Zn2/Cys6 DNA-binding domain"/>
    <property type="match status" value="1"/>
</dbReference>
<dbReference type="GO" id="GO:0000981">
    <property type="term" value="F:DNA-binding transcription factor activity, RNA polymerase II-specific"/>
    <property type="evidence" value="ECO:0007669"/>
    <property type="project" value="InterPro"/>
</dbReference>
<evidence type="ECO:0000256" key="3">
    <source>
        <dbReference type="ARBA" id="ARBA00023015"/>
    </source>
</evidence>
<dbReference type="Gene3D" id="4.10.240.10">
    <property type="entry name" value="Zn(2)-C6 fungal-type DNA-binding domain"/>
    <property type="match status" value="1"/>
</dbReference>
<evidence type="ECO:0000256" key="2">
    <source>
        <dbReference type="ARBA" id="ARBA00022723"/>
    </source>
</evidence>
<dbReference type="PROSITE" id="PS50048">
    <property type="entry name" value="ZN2_CY6_FUNGAL_2"/>
    <property type="match status" value="1"/>
</dbReference>
<keyword evidence="6" id="KW-0539">Nucleus</keyword>
<dbReference type="SMART" id="SM00906">
    <property type="entry name" value="Fungal_trans"/>
    <property type="match status" value="1"/>
</dbReference>
<dbReference type="PhylomeDB" id="A0A169XC52"/>
<evidence type="ECO:0000256" key="1">
    <source>
        <dbReference type="ARBA" id="ARBA00004123"/>
    </source>
</evidence>
<dbReference type="Proteomes" id="UP000076449">
    <property type="component" value="Chromosome I"/>
</dbReference>
<dbReference type="CDD" id="cd12148">
    <property type="entry name" value="fungal_TF_MHR"/>
    <property type="match status" value="1"/>
</dbReference>
<dbReference type="AlphaFoldDB" id="A0A169XC52"/>
<keyword evidence="2" id="KW-0479">Metal-binding</keyword>
<evidence type="ECO:0000256" key="6">
    <source>
        <dbReference type="ARBA" id="ARBA00023242"/>
    </source>
</evidence>
<reference evidence="9" key="1">
    <citation type="journal article" date="2014" name="Genome Announc.">
        <title>Complete sequencing and chromosome-scale genome assembly of the industrial progenitor strain P2niaD18 from the penicillin producer Penicillium chrysogenum.</title>
        <authorList>
            <person name="Specht T."/>
            <person name="Dahlmann T.A."/>
            <person name="Zadra I."/>
            <person name="Kurnsteiner H."/>
            <person name="Kuck U."/>
        </authorList>
    </citation>
    <scope>NUCLEOTIDE SEQUENCE [LARGE SCALE GENOMIC DNA]</scope>
    <source>
        <strain evidence="9">P2niaD18</strain>
    </source>
</reference>
<feature type="region of interest" description="Disordered" evidence="7">
    <location>
        <begin position="110"/>
        <end position="167"/>
    </location>
</feature>
<comment type="subcellular location">
    <subcellularLocation>
        <location evidence="1">Nucleus</location>
    </subcellularLocation>
</comment>
<feature type="region of interest" description="Disordered" evidence="7">
    <location>
        <begin position="1"/>
        <end position="48"/>
    </location>
</feature>
<evidence type="ECO:0000256" key="7">
    <source>
        <dbReference type="SAM" id="MobiDB-lite"/>
    </source>
</evidence>
<keyword evidence="5" id="KW-0804">Transcription</keyword>
<dbReference type="PANTHER" id="PTHR31001:SF50">
    <property type="entry name" value="ZN(II)2CYS6 TRANSCRIPTION FACTOR (EUROFUNG)"/>
    <property type="match status" value="1"/>
</dbReference>
<evidence type="ECO:0000313" key="9">
    <source>
        <dbReference type="EMBL" id="KZN93916.1"/>
    </source>
</evidence>
<gene>
    <name evidence="9" type="ORF">EN45_041030</name>
</gene>
<dbReference type="GO" id="GO:0006351">
    <property type="term" value="P:DNA-templated transcription"/>
    <property type="evidence" value="ECO:0007669"/>
    <property type="project" value="InterPro"/>
</dbReference>
<dbReference type="InterPro" id="IPR036864">
    <property type="entry name" value="Zn2-C6_fun-type_DNA-bd_sf"/>
</dbReference>
<dbReference type="PROSITE" id="PS00463">
    <property type="entry name" value="ZN2_CY6_FUNGAL_1"/>
    <property type="match status" value="1"/>
</dbReference>
<dbReference type="CDD" id="cd00067">
    <property type="entry name" value="GAL4"/>
    <property type="match status" value="1"/>
</dbReference>
<sequence>MSFPSASPEELNIFPASNNSPNEPPLPKNSAATFPRHAAAEPPSSTSRSCVTCRRRKVRCNKRSPCSNCTKADINCIFPPPGRAPRKSKRPADAELLSRLRRLEGVIDHLRGSGNTEGAPTSTKAPPSTTGSSTGRSEPTASTSVSSESQNQAGGGRHCPFEETDPKKLATNKFENEFGRLVIDEGRSRYVSNRLWTSLGDEIEELQDILDHSSSEEDDAPSPESSQSGSHEGFLFGFYSLSRSLREFHPPAAKVSVLWETYRENVAPLITIVHRPTARELFAEAAKHPDGLDKNSEALVFSMYLCSIVSMKPDDCWFLFGEDRTTAVKRYRFATEQALAKAGFLNTQSLVLLQAAVLFLVCVRREDDSKFVWSMTSIVLRLAQSLGLHRDGSNFALKPFETEMRRRLWWHISLLDVRSSEDHGTDPLIHERMYDTLLPLNINDEDLSPDMEEPPKEREGCTDATFCLIRCEITSALRRANYACPGAQFRVPSSLPPIDRAGRMIQIISERCEQRYIRHCDMKIPLQWCAATVGRLILAKLWLIVHHPMIRKDRGNVSQATRESLFLTAIEVLEFGHLLETDPKTAKWGWLFRTNMQWHGVAFVLSEICVRPICPVTDRAWNAVSLIYAEWAAHGTHKKGMLWRPLAALMKRAAATRSKQQQELLSSFGPVPATTEPIPSMSHNNILPCIHMPIGMPNSPSINPPGPTAPSMSDADYNIDLSNGPLDALRSMFPETDILATSNDIFDAPPAQNNISAPSLPASMPYNTTMINPFLNQTPLVDASQPSQLSWEEWDQVMRDFQMDVENENIRPATGTNVAEWFA</sequence>
<dbReference type="Pfam" id="PF04082">
    <property type="entry name" value="Fungal_trans"/>
    <property type="match status" value="1"/>
</dbReference>
<evidence type="ECO:0000259" key="8">
    <source>
        <dbReference type="PROSITE" id="PS50048"/>
    </source>
</evidence>
<keyword evidence="4" id="KW-0238">DNA-binding</keyword>
<dbReference type="GO" id="GO:0005634">
    <property type="term" value="C:nucleus"/>
    <property type="evidence" value="ECO:0007669"/>
    <property type="project" value="UniProtKB-SubCell"/>
</dbReference>
<dbReference type="Pfam" id="PF00172">
    <property type="entry name" value="Zn_clus"/>
    <property type="match status" value="1"/>
</dbReference>
<dbReference type="EMBL" id="CM002798">
    <property type="protein sequence ID" value="KZN93916.1"/>
    <property type="molecule type" value="Genomic_DNA"/>
</dbReference>
<dbReference type="PANTHER" id="PTHR31001">
    <property type="entry name" value="UNCHARACTERIZED TRANSCRIPTIONAL REGULATORY PROTEIN"/>
    <property type="match status" value="1"/>
</dbReference>
<evidence type="ECO:0000256" key="5">
    <source>
        <dbReference type="ARBA" id="ARBA00023163"/>
    </source>
</evidence>
<accession>A0A169XC52</accession>
<dbReference type="InterPro" id="IPR001138">
    <property type="entry name" value="Zn2Cys6_DnaBD"/>
</dbReference>
<evidence type="ECO:0000256" key="4">
    <source>
        <dbReference type="ARBA" id="ARBA00023125"/>
    </source>
</evidence>
<dbReference type="SMART" id="SM00066">
    <property type="entry name" value="GAL4"/>
    <property type="match status" value="1"/>
</dbReference>
<name>A0A169XC52_PENCH</name>
<protein>
    <submittedName>
        <fullName evidence="9">Putative transcriptional regulatory protein</fullName>
    </submittedName>
</protein>
<dbReference type="GO" id="GO:0008270">
    <property type="term" value="F:zinc ion binding"/>
    <property type="evidence" value="ECO:0007669"/>
    <property type="project" value="InterPro"/>
</dbReference>
<feature type="region of interest" description="Disordered" evidence="7">
    <location>
        <begin position="212"/>
        <end position="231"/>
    </location>
</feature>
<proteinExistence type="predicted"/>
<dbReference type="InterPro" id="IPR050613">
    <property type="entry name" value="Sec_Metabolite_Reg"/>
</dbReference>
<keyword evidence="3" id="KW-0805">Transcription regulation</keyword>
<organism evidence="9">
    <name type="scientific">Penicillium chrysogenum</name>
    <name type="common">Penicillium notatum</name>
    <dbReference type="NCBI Taxonomy" id="5076"/>
    <lineage>
        <taxon>Eukaryota</taxon>
        <taxon>Fungi</taxon>
        <taxon>Dikarya</taxon>
        <taxon>Ascomycota</taxon>
        <taxon>Pezizomycotina</taxon>
        <taxon>Eurotiomycetes</taxon>
        <taxon>Eurotiomycetidae</taxon>
        <taxon>Eurotiales</taxon>
        <taxon>Aspergillaceae</taxon>
        <taxon>Penicillium</taxon>
        <taxon>Penicillium chrysogenum species complex</taxon>
    </lineage>
</organism>